<name>A0A1F8EGS1_9BACT</name>
<evidence type="ECO:0000256" key="1">
    <source>
        <dbReference type="ARBA" id="ARBA00022729"/>
    </source>
</evidence>
<comment type="caution">
    <text evidence="4">The sequence shown here is derived from an EMBL/GenBank/DDBJ whole genome shotgun (WGS) entry which is preliminary data.</text>
</comment>
<dbReference type="SUPFAM" id="SSF49899">
    <property type="entry name" value="Concanavalin A-like lectins/glucanases"/>
    <property type="match status" value="3"/>
</dbReference>
<feature type="domain" description="LamG-like jellyroll fold" evidence="3">
    <location>
        <begin position="598"/>
        <end position="752"/>
    </location>
</feature>
<dbReference type="InterPro" id="IPR013320">
    <property type="entry name" value="ConA-like_dom_sf"/>
</dbReference>
<dbReference type="Pfam" id="PF13385">
    <property type="entry name" value="Laminin_G_3"/>
    <property type="match status" value="3"/>
</dbReference>
<proteinExistence type="predicted"/>
<keyword evidence="2" id="KW-1015">Disulfide bond</keyword>
<dbReference type="Proteomes" id="UP000177117">
    <property type="component" value="Unassembled WGS sequence"/>
</dbReference>
<reference evidence="4 5" key="1">
    <citation type="journal article" date="2016" name="Nat. Commun.">
        <title>Thousands of microbial genomes shed light on interconnected biogeochemical processes in an aquifer system.</title>
        <authorList>
            <person name="Anantharaman K."/>
            <person name="Brown C.T."/>
            <person name="Hug L.A."/>
            <person name="Sharon I."/>
            <person name="Castelle C.J."/>
            <person name="Probst A.J."/>
            <person name="Thomas B.C."/>
            <person name="Singh A."/>
            <person name="Wilkins M.J."/>
            <person name="Karaoz U."/>
            <person name="Brodie E.L."/>
            <person name="Williams K.H."/>
            <person name="Hubbard S.S."/>
            <person name="Banfield J.F."/>
        </authorList>
    </citation>
    <scope>NUCLEOTIDE SEQUENCE [LARGE SCALE GENOMIC DNA]</scope>
</reference>
<evidence type="ECO:0000256" key="2">
    <source>
        <dbReference type="ARBA" id="ARBA00023157"/>
    </source>
</evidence>
<keyword evidence="1" id="KW-0732">Signal</keyword>
<dbReference type="PANTHER" id="PTHR47635">
    <property type="entry name" value="CUB DOMAIN-CONTAINING PROTEIN"/>
    <property type="match status" value="1"/>
</dbReference>
<dbReference type="EMBL" id="MGJD01000031">
    <property type="protein sequence ID" value="OGN00024.1"/>
    <property type="molecule type" value="Genomic_DNA"/>
</dbReference>
<dbReference type="InterPro" id="IPR006558">
    <property type="entry name" value="LamG-like"/>
</dbReference>
<feature type="domain" description="LamG-like jellyroll fold" evidence="3">
    <location>
        <begin position="125"/>
        <end position="264"/>
    </location>
</feature>
<feature type="domain" description="LamG-like jellyroll fold" evidence="3">
    <location>
        <begin position="364"/>
        <end position="508"/>
    </location>
</feature>
<protein>
    <recommendedName>
        <fullName evidence="3">LamG-like jellyroll fold domain-containing protein</fullName>
    </recommendedName>
</protein>
<dbReference type="AlphaFoldDB" id="A0A1F8EGS1"/>
<evidence type="ECO:0000259" key="3">
    <source>
        <dbReference type="SMART" id="SM00560"/>
    </source>
</evidence>
<dbReference type="PANTHER" id="PTHR47635:SF2">
    <property type="entry name" value="LAMG-LIKE JELLYROLL FOLD DOMAIN-CONTAINING PROTEIN"/>
    <property type="match status" value="1"/>
</dbReference>
<evidence type="ECO:0000313" key="5">
    <source>
        <dbReference type="Proteomes" id="UP000177117"/>
    </source>
</evidence>
<gene>
    <name evidence="4" type="ORF">A2650_01280</name>
</gene>
<dbReference type="SMART" id="SM00560">
    <property type="entry name" value="LamGL"/>
    <property type="match status" value="3"/>
</dbReference>
<evidence type="ECO:0000313" key="4">
    <source>
        <dbReference type="EMBL" id="OGN00024.1"/>
    </source>
</evidence>
<accession>A0A1F8EGS1</accession>
<sequence>MTNSKSQINFNNQNSKSLRFELLKFGAYLLFGICFLVLSAPIGVNAAATISLPMNNLGLVGYWNFNSGKGTDIAWDLSGNGNNGKLTSMDPATDWVVGKSGLGTALDFDGSNDYVDMGDTVEPTTAATFSAWFRLSSFGVEDLAIISKFISADRQYRLTIVNSTKILKVEVTNTAGSSDANRSSSSAVSIGVWYHVVVVFNGTAGTLNLYLDGVLNNGALGGTVPSQIRNGANTLKVGANANVNTFFNGLIDEVRIYNRALLATEIKRLYNLTAPKIATVPLSNGLVGYWNFNSGKGTDIAWDLSGNGNNGRLTSMDPATDWVVGKSGLGTALDFDGSNDYVQIPTQPFNYPECSIGSCITNNYNLTFSIWFRTSSSGGILGQTESASPPSAPNEYVPALYVDSGGNIRASFFWHGDYNQNTTSGTDYRDNKWHHATAMYTSGVERLYIDGVEVDSQTISQDPYGNNGYVYLLGAAYTNQWPSTNNSWYYFSGRLDEVRIYNRALSADEIKRLYNLTQPKIATVPISNGLVGYWDFNFGKGGAIAFDQSGNNSDGRLTSMDPATDWVMSKPRLGTALDFDASNDYVDVGSGTLLDNLGPVTISAWIYPRSEGENARSGILVKGDGNGPGIDGLGFRFGSTGDDGTDRTNALTLFVPSSGTDLHVVANDNTVTLNKWQHAVVTWDGSTSASGVHIYIDGVEVGYQKTQSAGGVQDDDNTVNMLLGIGVFGANSNTFDGKVDEVRIYDRVLSTDEIKRLYLLGL</sequence>
<dbReference type="Gene3D" id="2.60.120.200">
    <property type="match status" value="3"/>
</dbReference>
<organism evidence="4 5">
    <name type="scientific">Candidatus Yanofskybacteria bacterium RIFCSPHIGHO2_01_FULL_41_53</name>
    <dbReference type="NCBI Taxonomy" id="1802663"/>
    <lineage>
        <taxon>Bacteria</taxon>
        <taxon>Candidatus Yanofskyibacteriota</taxon>
    </lineage>
</organism>